<dbReference type="PANTHER" id="PTHR43668">
    <property type="entry name" value="ALLANTOINASE"/>
    <property type="match status" value="1"/>
</dbReference>
<evidence type="ECO:0000259" key="2">
    <source>
        <dbReference type="Pfam" id="PF12890"/>
    </source>
</evidence>
<dbReference type="GO" id="GO:0005737">
    <property type="term" value="C:cytoplasm"/>
    <property type="evidence" value="ECO:0007669"/>
    <property type="project" value="TreeGrafter"/>
</dbReference>
<dbReference type="InterPro" id="IPR011059">
    <property type="entry name" value="Metal-dep_hydrolase_composite"/>
</dbReference>
<dbReference type="Gene3D" id="3.20.20.140">
    <property type="entry name" value="Metal-dependent hydrolases"/>
    <property type="match status" value="1"/>
</dbReference>
<organism evidence="3 4">
    <name type="scientific">Flavobacterium cheniae</name>
    <dbReference type="NCBI Taxonomy" id="295428"/>
    <lineage>
        <taxon>Bacteria</taxon>
        <taxon>Pseudomonadati</taxon>
        <taxon>Bacteroidota</taxon>
        <taxon>Flavobacteriia</taxon>
        <taxon>Flavobacteriales</taxon>
        <taxon>Flavobacteriaceae</taxon>
        <taxon>Flavobacterium</taxon>
    </lineage>
</organism>
<dbReference type="Pfam" id="PF12890">
    <property type="entry name" value="DHOase"/>
    <property type="match status" value="1"/>
</dbReference>
<dbReference type="InterPro" id="IPR024403">
    <property type="entry name" value="DHOase_cat"/>
</dbReference>
<feature type="domain" description="Dihydroorotase catalytic" evidence="2">
    <location>
        <begin position="58"/>
        <end position="238"/>
    </location>
</feature>
<dbReference type="EMBL" id="VLKM01000004">
    <property type="protein sequence ID" value="TWH95504.1"/>
    <property type="molecule type" value="Genomic_DNA"/>
</dbReference>
<proteinExistence type="predicted"/>
<dbReference type="PANTHER" id="PTHR43668:SF2">
    <property type="entry name" value="ALLANTOINASE"/>
    <property type="match status" value="1"/>
</dbReference>
<comment type="caution">
    <text evidence="3">The sequence shown here is derived from an EMBL/GenBank/DDBJ whole genome shotgun (WGS) entry which is preliminary data.</text>
</comment>
<evidence type="ECO:0000313" key="4">
    <source>
        <dbReference type="Proteomes" id="UP000315312"/>
    </source>
</evidence>
<dbReference type="GO" id="GO:0046872">
    <property type="term" value="F:metal ion binding"/>
    <property type="evidence" value="ECO:0007669"/>
    <property type="project" value="InterPro"/>
</dbReference>
<dbReference type="SUPFAM" id="SSF51556">
    <property type="entry name" value="Metallo-dependent hydrolases"/>
    <property type="match status" value="1"/>
</dbReference>
<dbReference type="OrthoDB" id="9765462at2"/>
<dbReference type="GO" id="GO:0004038">
    <property type="term" value="F:allantoinase activity"/>
    <property type="evidence" value="ECO:0007669"/>
    <property type="project" value="TreeGrafter"/>
</dbReference>
<name>A0A562KJH4_9FLAO</name>
<evidence type="ECO:0000313" key="3">
    <source>
        <dbReference type="EMBL" id="TWH95504.1"/>
    </source>
</evidence>
<dbReference type="Gene3D" id="2.30.40.10">
    <property type="entry name" value="Urease, subunit C, domain 1"/>
    <property type="match status" value="1"/>
</dbReference>
<dbReference type="NCBIfam" id="TIGR00857">
    <property type="entry name" value="pyrC_multi"/>
    <property type="match status" value="1"/>
</dbReference>
<dbReference type="SUPFAM" id="SSF51338">
    <property type="entry name" value="Composite domain of metallo-dependent hydrolases"/>
    <property type="match status" value="1"/>
</dbReference>
<keyword evidence="4" id="KW-1185">Reference proteome</keyword>
<dbReference type="GO" id="GO:0004151">
    <property type="term" value="F:dihydroorotase activity"/>
    <property type="evidence" value="ECO:0007669"/>
    <property type="project" value="InterPro"/>
</dbReference>
<evidence type="ECO:0000256" key="1">
    <source>
        <dbReference type="ARBA" id="ARBA00022975"/>
    </source>
</evidence>
<dbReference type="Proteomes" id="UP000315312">
    <property type="component" value="Unassembled WGS sequence"/>
</dbReference>
<dbReference type="GO" id="GO:0006221">
    <property type="term" value="P:pyrimidine nucleotide biosynthetic process"/>
    <property type="evidence" value="ECO:0007669"/>
    <property type="project" value="UniProtKB-KW"/>
</dbReference>
<dbReference type="InterPro" id="IPR050138">
    <property type="entry name" value="DHOase/Allantoinase_Hydrolase"/>
</dbReference>
<dbReference type="GO" id="GO:0006145">
    <property type="term" value="P:purine nucleobase catabolic process"/>
    <property type="evidence" value="ECO:0007669"/>
    <property type="project" value="TreeGrafter"/>
</dbReference>
<keyword evidence="1" id="KW-0665">Pyrimidine biosynthesis</keyword>
<dbReference type="InterPro" id="IPR032466">
    <property type="entry name" value="Metal_Hydrolase"/>
</dbReference>
<dbReference type="CDD" id="cd01317">
    <property type="entry name" value="DHOase_IIa"/>
    <property type="match status" value="1"/>
</dbReference>
<dbReference type="AlphaFoldDB" id="A0A562KJH4"/>
<gene>
    <name evidence="3" type="ORF">IP97_01181</name>
</gene>
<protein>
    <submittedName>
        <fullName evidence="3">Dihydroorotase</fullName>
    </submittedName>
</protein>
<accession>A0A562KJH4</accession>
<dbReference type="InterPro" id="IPR004722">
    <property type="entry name" value="DHOase"/>
</dbReference>
<reference evidence="3 4" key="1">
    <citation type="journal article" date="2015" name="Stand. Genomic Sci.">
        <title>Genomic Encyclopedia of Bacterial and Archaeal Type Strains, Phase III: the genomes of soil and plant-associated and newly described type strains.</title>
        <authorList>
            <person name="Whitman W.B."/>
            <person name="Woyke T."/>
            <person name="Klenk H.P."/>
            <person name="Zhou Y."/>
            <person name="Lilburn T.G."/>
            <person name="Beck B.J."/>
            <person name="De Vos P."/>
            <person name="Vandamme P."/>
            <person name="Eisen J.A."/>
            <person name="Garrity G."/>
            <person name="Hugenholtz P."/>
            <person name="Kyrpides N.C."/>
        </authorList>
    </citation>
    <scope>NUCLEOTIDE SEQUENCE [LARGE SCALE GENOMIC DNA]</scope>
    <source>
        <strain evidence="3 4">CGMCC 1.6844</strain>
    </source>
</reference>
<sequence>MTQVILKQAKIIDASSPFHNQVMDIKIENGTITQIEKEIATTSGFEVVNVPNLHVSQGWMDSSVSFGEPGYEDRETIENGLKVAAKSGFTAVALQPNSNPTIDNQAQVRFVLDRAKNQATTLYPIGALTKGSEGTDLAELFDMKNAGAIAFGDYKKALQNANLQKIALQYVQDFDGMVIAFCQDSTLKGIGIANEGEVSTKLGMKGIPALAEELQVARNLFLLEYTGGKLHIPTISTQGSIKLIKEAKAKGLNVTCSVAVHNLVLNDEILMGFDSRYKVLPPLREEATRKALVEAVLEGTIDCITSDHNPLDIELKKLEFDLAKDGTIGLESAFGALLTILPLEVIVNKLTANKLVFNIDNPSIKNGSKADISLFTTEENWIFGKENILSKSKNTAFLGQKMKGKVIGIYNNGQLIMNN</sequence>
<dbReference type="RefSeq" id="WP_133607362.1">
    <property type="nucleotide sequence ID" value="NZ_SNZC01000001.1"/>
</dbReference>